<dbReference type="AlphaFoldDB" id="A0A139HIH4"/>
<name>A0A139HIH4_9PEZI</name>
<protein>
    <recommendedName>
        <fullName evidence="3">J domain-containing protein</fullName>
    </recommendedName>
</protein>
<dbReference type="InterPro" id="IPR051100">
    <property type="entry name" value="DnaJ_subfamily_B/C"/>
</dbReference>
<dbReference type="GO" id="GO:0071218">
    <property type="term" value="P:cellular response to misfolded protein"/>
    <property type="evidence" value="ECO:0007669"/>
    <property type="project" value="TreeGrafter"/>
</dbReference>
<dbReference type="PRINTS" id="PR00625">
    <property type="entry name" value="JDOMAIN"/>
</dbReference>
<proteinExistence type="predicted"/>
<comment type="caution">
    <text evidence="4">The sequence shown here is derived from an EMBL/GenBank/DDBJ whole genome shotgun (WGS) entry which is preliminary data.</text>
</comment>
<feature type="domain" description="J" evidence="3">
    <location>
        <begin position="9"/>
        <end position="73"/>
    </location>
</feature>
<dbReference type="GO" id="GO:0030544">
    <property type="term" value="F:Hsp70 protein binding"/>
    <property type="evidence" value="ECO:0007669"/>
    <property type="project" value="TreeGrafter"/>
</dbReference>
<dbReference type="InterPro" id="IPR036869">
    <property type="entry name" value="J_dom_sf"/>
</dbReference>
<reference evidence="4 5" key="1">
    <citation type="submission" date="2015-07" db="EMBL/GenBank/DDBJ databases">
        <title>Comparative genomics of the Sigatoka disease complex on banana suggests a link between parallel evolutionary changes in Pseudocercospora fijiensis and Pseudocercospora eumusae and increased virulence on the banana host.</title>
        <authorList>
            <person name="Chang T.-C."/>
            <person name="Salvucci A."/>
            <person name="Crous P.W."/>
            <person name="Stergiopoulos I."/>
        </authorList>
    </citation>
    <scope>NUCLEOTIDE SEQUENCE [LARGE SCALE GENOMIC DNA]</scope>
    <source>
        <strain evidence="4 5">CBS 114824</strain>
    </source>
</reference>
<dbReference type="OrthoDB" id="442087at2759"/>
<evidence type="ECO:0000259" key="3">
    <source>
        <dbReference type="PROSITE" id="PS50076"/>
    </source>
</evidence>
<evidence type="ECO:0000256" key="2">
    <source>
        <dbReference type="SAM" id="MobiDB-lite"/>
    </source>
</evidence>
<dbReference type="Gene3D" id="1.10.287.110">
    <property type="entry name" value="DnaJ domain"/>
    <property type="match status" value="1"/>
</dbReference>
<evidence type="ECO:0000313" key="4">
    <source>
        <dbReference type="EMBL" id="KXT02216.1"/>
    </source>
</evidence>
<dbReference type="SMART" id="SM00271">
    <property type="entry name" value="DnaJ"/>
    <property type="match status" value="1"/>
</dbReference>
<dbReference type="STRING" id="321146.A0A139HIH4"/>
<dbReference type="EMBL" id="LFZN01000044">
    <property type="protein sequence ID" value="KXT02216.1"/>
    <property type="molecule type" value="Genomic_DNA"/>
</dbReference>
<accession>A0A139HIH4</accession>
<evidence type="ECO:0000256" key="1">
    <source>
        <dbReference type="SAM" id="Coils"/>
    </source>
</evidence>
<feature type="compositionally biased region" description="Pro residues" evidence="2">
    <location>
        <begin position="95"/>
        <end position="104"/>
    </location>
</feature>
<dbReference type="InterPro" id="IPR018253">
    <property type="entry name" value="DnaJ_domain_CS"/>
</dbReference>
<keyword evidence="5" id="KW-1185">Reference proteome</keyword>
<evidence type="ECO:0000313" key="5">
    <source>
        <dbReference type="Proteomes" id="UP000070133"/>
    </source>
</evidence>
<dbReference type="PANTHER" id="PTHR43908">
    <property type="entry name" value="AT29763P-RELATED"/>
    <property type="match status" value="1"/>
</dbReference>
<dbReference type="CDD" id="cd06257">
    <property type="entry name" value="DnaJ"/>
    <property type="match status" value="1"/>
</dbReference>
<gene>
    <name evidence="4" type="ORF">AC578_5096</name>
</gene>
<dbReference type="PANTHER" id="PTHR43908:SF3">
    <property type="entry name" value="AT29763P-RELATED"/>
    <property type="match status" value="1"/>
</dbReference>
<dbReference type="SUPFAM" id="SSF46565">
    <property type="entry name" value="Chaperone J-domain"/>
    <property type="match status" value="1"/>
</dbReference>
<dbReference type="PROSITE" id="PS50076">
    <property type="entry name" value="DNAJ_2"/>
    <property type="match status" value="1"/>
</dbReference>
<keyword evidence="1" id="KW-0175">Coiled coil</keyword>
<dbReference type="PROSITE" id="PS00636">
    <property type="entry name" value="DNAJ_1"/>
    <property type="match status" value="1"/>
</dbReference>
<feature type="region of interest" description="Disordered" evidence="2">
    <location>
        <begin position="83"/>
        <end position="117"/>
    </location>
</feature>
<dbReference type="Proteomes" id="UP000070133">
    <property type="component" value="Unassembled WGS sequence"/>
</dbReference>
<sequence length="257" mass="29520">MAPLPPKDDYYKILEVEQSASTEVITKSYKNLALKLHPDRNSKSDATESFQKLGQAFETLIDPAKRQAYDRLYHSIRRNGVSSSAGAHKMHQNTPPQPAQPTEPSPEEPPEPSPEADRINSLIRKKAQRAAEWDIARSAFESSIVAIKASIEALRQQLIDLNTRYAAEEARENDWTSWITFHLSQMVLQESSEEVKLRKESLKTERDSKERRLKDLRDDLRREENAFAMARMKVKKADDGDSWAIRMLLLRIYPYPA</sequence>
<feature type="coiled-coil region" evidence="1">
    <location>
        <begin position="144"/>
        <end position="233"/>
    </location>
</feature>
<dbReference type="GO" id="GO:0005789">
    <property type="term" value="C:endoplasmic reticulum membrane"/>
    <property type="evidence" value="ECO:0007669"/>
    <property type="project" value="TreeGrafter"/>
</dbReference>
<dbReference type="Pfam" id="PF00226">
    <property type="entry name" value="DnaJ"/>
    <property type="match status" value="1"/>
</dbReference>
<dbReference type="InterPro" id="IPR001623">
    <property type="entry name" value="DnaJ_domain"/>
</dbReference>
<organism evidence="4 5">
    <name type="scientific">Pseudocercospora eumusae</name>
    <dbReference type="NCBI Taxonomy" id="321146"/>
    <lineage>
        <taxon>Eukaryota</taxon>
        <taxon>Fungi</taxon>
        <taxon>Dikarya</taxon>
        <taxon>Ascomycota</taxon>
        <taxon>Pezizomycotina</taxon>
        <taxon>Dothideomycetes</taxon>
        <taxon>Dothideomycetidae</taxon>
        <taxon>Mycosphaerellales</taxon>
        <taxon>Mycosphaerellaceae</taxon>
        <taxon>Pseudocercospora</taxon>
    </lineage>
</organism>